<evidence type="ECO:0000313" key="2">
    <source>
        <dbReference type="EMBL" id="SUZ31913.1"/>
    </source>
</evidence>
<dbReference type="PANTHER" id="PTHR32024">
    <property type="entry name" value="TRK SYSTEM POTASSIUM UPTAKE PROTEIN TRKG-RELATED"/>
    <property type="match status" value="1"/>
</dbReference>
<feature type="transmembrane region" description="Helical" evidence="1">
    <location>
        <begin position="202"/>
        <end position="227"/>
    </location>
</feature>
<name>A0A3B0M8C8_9RHOB</name>
<feature type="transmembrane region" description="Helical" evidence="1">
    <location>
        <begin position="12"/>
        <end position="32"/>
    </location>
</feature>
<keyword evidence="1" id="KW-0812">Transmembrane</keyword>
<feature type="transmembrane region" description="Helical" evidence="1">
    <location>
        <begin position="38"/>
        <end position="57"/>
    </location>
</feature>
<protein>
    <submittedName>
        <fullName evidence="2">Trk system potassium uptake protein TrkG</fullName>
    </submittedName>
</protein>
<feature type="transmembrane region" description="Helical" evidence="1">
    <location>
        <begin position="448"/>
        <end position="467"/>
    </location>
</feature>
<evidence type="ECO:0000256" key="1">
    <source>
        <dbReference type="SAM" id="Phobius"/>
    </source>
</evidence>
<dbReference type="PANTHER" id="PTHR32024:SF2">
    <property type="entry name" value="TRK SYSTEM POTASSIUM UPTAKE PROTEIN TRKG-RELATED"/>
    <property type="match status" value="1"/>
</dbReference>
<evidence type="ECO:0000313" key="3">
    <source>
        <dbReference type="Proteomes" id="UP000272908"/>
    </source>
</evidence>
<feature type="transmembrane region" description="Helical" evidence="1">
    <location>
        <begin position="358"/>
        <end position="377"/>
    </location>
</feature>
<dbReference type="OrthoDB" id="7818483at2"/>
<dbReference type="EMBL" id="UIHC01000012">
    <property type="protein sequence ID" value="SUZ31913.1"/>
    <property type="molecule type" value="Genomic_DNA"/>
</dbReference>
<keyword evidence="1" id="KW-1133">Transmembrane helix</keyword>
<dbReference type="AlphaFoldDB" id="A0A3B0M8C8"/>
<sequence length="508" mass="53163">MTESARGTTVMAALMAVTAGAMILPAALGFTLREHDSARAFVYSACLLGSIAGLMYLARRNLTRKPSALSHPFYILTTAYLVVPLFMALPVTEAVPGGLPLFDAWFEMVAAFTTTGASALDPDMPRSLLMWRALAAWLGGLFVLVYAAALLAPMNMGGYDLVTARSQTIGALPDWSRKMRQTQIGAESGQADLGRLWSHIRLIAPAYAGLTGLLWVLLSLQGMPPLVGLTYAMSTLSTSGIVPNWDAGIGTGFGAELLIALFLGLALTRRGWPRAIVPQDSGRIWLDDELHLAGALLALVAVGLWVLNGAGGLADAPVAALAELWGTAFTALSFLSTTGFVSTIGAPEATAYAGPAGIVLLGLAMLGGGIATTAGGLKLLRGFALLWQAKHELEKLVHPSGMGGDGPRLRGLRSEGAFSAWLFLMVFILALTAVVMALVLLGHPLEDALIYASAALTTTGPLTQIAGPEPLSFAALGDPARGVVALGMILGRLELLMLLSVLWPRLGR</sequence>
<feature type="transmembrane region" description="Helical" evidence="1">
    <location>
        <begin position="479"/>
        <end position="503"/>
    </location>
</feature>
<gene>
    <name evidence="2" type="primary">trkG</name>
    <name evidence="2" type="ORF">ROE7235_01664</name>
</gene>
<dbReference type="RefSeq" id="WP_121094488.1">
    <property type="nucleotide sequence ID" value="NZ_UIHC01000012.1"/>
</dbReference>
<dbReference type="Proteomes" id="UP000272908">
    <property type="component" value="Unassembled WGS sequence"/>
</dbReference>
<keyword evidence="1" id="KW-0472">Membrane</keyword>
<feature type="transmembrane region" description="Helical" evidence="1">
    <location>
        <begin position="247"/>
        <end position="268"/>
    </location>
</feature>
<feature type="transmembrane region" description="Helical" evidence="1">
    <location>
        <begin position="327"/>
        <end position="346"/>
    </location>
</feature>
<keyword evidence="3" id="KW-1185">Reference proteome</keyword>
<feature type="transmembrane region" description="Helical" evidence="1">
    <location>
        <begin position="418"/>
        <end position="441"/>
    </location>
</feature>
<accession>A0A3B0M8C8</accession>
<feature type="transmembrane region" description="Helical" evidence="1">
    <location>
        <begin position="129"/>
        <end position="152"/>
    </location>
</feature>
<organism evidence="2 3">
    <name type="scientific">Roseinatronobacter ekhonensis</name>
    <dbReference type="NCBI Taxonomy" id="254356"/>
    <lineage>
        <taxon>Bacteria</taxon>
        <taxon>Pseudomonadati</taxon>
        <taxon>Pseudomonadota</taxon>
        <taxon>Alphaproteobacteria</taxon>
        <taxon>Rhodobacterales</taxon>
        <taxon>Paracoccaceae</taxon>
        <taxon>Roseinatronobacter</taxon>
    </lineage>
</organism>
<reference evidence="3" key="1">
    <citation type="submission" date="2018-08" db="EMBL/GenBank/DDBJ databases">
        <authorList>
            <person name="Rodrigo-Torres L."/>
            <person name="Arahal R. D."/>
            <person name="Lucena T."/>
        </authorList>
    </citation>
    <scope>NUCLEOTIDE SEQUENCE [LARGE SCALE GENOMIC DNA]</scope>
    <source>
        <strain evidence="3">CECT 7235</strain>
    </source>
</reference>
<feature type="transmembrane region" description="Helical" evidence="1">
    <location>
        <begin position="69"/>
        <end position="89"/>
    </location>
</feature>
<feature type="transmembrane region" description="Helical" evidence="1">
    <location>
        <begin position="289"/>
        <end position="307"/>
    </location>
</feature>
<proteinExistence type="predicted"/>